<dbReference type="RefSeq" id="WP_268248215.1">
    <property type="nucleotide sequence ID" value="NZ_JACHMQ010000001.1"/>
</dbReference>
<accession>A0A7X0G3V3</accession>
<protein>
    <submittedName>
        <fullName evidence="1">Uncharacterized protein</fullName>
    </submittedName>
</protein>
<reference evidence="1 2" key="1">
    <citation type="submission" date="2020-08" db="EMBL/GenBank/DDBJ databases">
        <title>Sequencing the genomes of 1000 actinobacteria strains.</title>
        <authorList>
            <person name="Klenk H.-P."/>
        </authorList>
    </citation>
    <scope>NUCLEOTIDE SEQUENCE [LARGE SCALE GENOMIC DNA]</scope>
    <source>
        <strain evidence="1 2">DSM 43675</strain>
    </source>
</reference>
<name>A0A7X0G3V3_9ACTN</name>
<proteinExistence type="predicted"/>
<gene>
    <name evidence="1" type="ORF">BKA00_005141</name>
</gene>
<keyword evidence="2" id="KW-1185">Reference proteome</keyword>
<organism evidence="1 2">
    <name type="scientific">Actinomadura coerulea</name>
    <dbReference type="NCBI Taxonomy" id="46159"/>
    <lineage>
        <taxon>Bacteria</taxon>
        <taxon>Bacillati</taxon>
        <taxon>Actinomycetota</taxon>
        <taxon>Actinomycetes</taxon>
        <taxon>Streptosporangiales</taxon>
        <taxon>Thermomonosporaceae</taxon>
        <taxon>Actinomadura</taxon>
    </lineage>
</organism>
<dbReference type="EMBL" id="JACHMQ010000001">
    <property type="protein sequence ID" value="MBB6398227.1"/>
    <property type="molecule type" value="Genomic_DNA"/>
</dbReference>
<evidence type="ECO:0000313" key="1">
    <source>
        <dbReference type="EMBL" id="MBB6398227.1"/>
    </source>
</evidence>
<dbReference type="Proteomes" id="UP000546324">
    <property type="component" value="Unassembled WGS sequence"/>
</dbReference>
<evidence type="ECO:0000313" key="2">
    <source>
        <dbReference type="Proteomes" id="UP000546324"/>
    </source>
</evidence>
<comment type="caution">
    <text evidence="1">The sequence shown here is derived from an EMBL/GenBank/DDBJ whole genome shotgun (WGS) entry which is preliminary data.</text>
</comment>
<dbReference type="AlphaFoldDB" id="A0A7X0G3V3"/>
<sequence>MRVNDEVGAASYLGTFVPAAACSGGGTLEWSVFAETALEPLR</sequence>